<evidence type="ECO:0000313" key="10">
    <source>
        <dbReference type="Proteomes" id="UP001199355"/>
    </source>
</evidence>
<dbReference type="SMART" id="SM00563">
    <property type="entry name" value="PlsC"/>
    <property type="match status" value="1"/>
</dbReference>
<dbReference type="GO" id="GO:0003841">
    <property type="term" value="F:1-acylglycerol-3-phosphate O-acyltransferase activity"/>
    <property type="evidence" value="ECO:0007669"/>
    <property type="project" value="UniProtKB-UniRule"/>
</dbReference>
<evidence type="ECO:0000256" key="6">
    <source>
        <dbReference type="ARBA" id="ARBA00023315"/>
    </source>
</evidence>
<dbReference type="EC" id="2.3.1.51" evidence="7"/>
<sequence length="249" mass="28253">MIRFIITALFVILFLILSIPLLIAEWIIGKFNPPLKDRSSLAIVNWAFRMVLRLSGVSVTYIGEDRIPKDTPVLYVGNHRSYFDIVMTYVRVPRTTGYISKVEFLKIPLLSNWMKNLHCLFLDRSDLKAGMKTILAAIEEIKNGVSICIFPEGTRNRTDAPLLEFHAGSLKIAEKAQCPIVPMTIANAEQIFEAHSPCIRKTKVIIEYGEPIETKNLDRTQQKALTSQVVARISETYEKNMKLLSGENK</sequence>
<dbReference type="GO" id="GO:0016020">
    <property type="term" value="C:membrane"/>
    <property type="evidence" value="ECO:0007669"/>
    <property type="project" value="InterPro"/>
</dbReference>
<comment type="similarity">
    <text evidence="2 7">Belongs to the 1-acyl-sn-glycerol-3-phosphate acyltransferase family.</text>
</comment>
<dbReference type="NCBIfam" id="TIGR00530">
    <property type="entry name" value="AGP_acyltrn"/>
    <property type="match status" value="1"/>
</dbReference>
<evidence type="ECO:0000256" key="7">
    <source>
        <dbReference type="RuleBase" id="RU361267"/>
    </source>
</evidence>
<comment type="catalytic activity">
    <reaction evidence="7">
        <text>a 1-acyl-sn-glycero-3-phosphate + an acyl-CoA = a 1,2-diacyl-sn-glycero-3-phosphate + CoA</text>
        <dbReference type="Rhea" id="RHEA:19709"/>
        <dbReference type="ChEBI" id="CHEBI:57287"/>
        <dbReference type="ChEBI" id="CHEBI:57970"/>
        <dbReference type="ChEBI" id="CHEBI:58342"/>
        <dbReference type="ChEBI" id="CHEBI:58608"/>
        <dbReference type="EC" id="2.3.1.51"/>
    </reaction>
</comment>
<dbReference type="EMBL" id="JAJEQF010000037">
    <property type="protein sequence ID" value="MCC2168496.1"/>
    <property type="molecule type" value="Genomic_DNA"/>
</dbReference>
<keyword evidence="6 7" id="KW-0012">Acyltransferase</keyword>
<dbReference type="InterPro" id="IPR004552">
    <property type="entry name" value="AGP_acyltrans"/>
</dbReference>
<protein>
    <recommendedName>
        <fullName evidence="7">1-acyl-sn-glycerol-3-phosphate acyltransferase</fullName>
        <ecNumber evidence="7">2.3.1.51</ecNumber>
    </recommendedName>
</protein>
<keyword evidence="3 7" id="KW-0444">Lipid biosynthesis</keyword>
<dbReference type="SUPFAM" id="SSF69593">
    <property type="entry name" value="Glycerol-3-phosphate (1)-acyltransferase"/>
    <property type="match status" value="1"/>
</dbReference>
<gene>
    <name evidence="9" type="ORF">LKD45_12495</name>
</gene>
<dbReference type="Proteomes" id="UP001199355">
    <property type="component" value="Unassembled WGS sequence"/>
</dbReference>
<evidence type="ECO:0000256" key="3">
    <source>
        <dbReference type="ARBA" id="ARBA00022516"/>
    </source>
</evidence>
<evidence type="ECO:0000259" key="8">
    <source>
        <dbReference type="SMART" id="SM00563"/>
    </source>
</evidence>
<comment type="caution">
    <text evidence="9">The sequence shown here is derived from an EMBL/GenBank/DDBJ whole genome shotgun (WGS) entry which is preliminary data.</text>
</comment>
<keyword evidence="7" id="KW-1208">Phospholipid metabolism</keyword>
<dbReference type="RefSeq" id="WP_117960556.1">
    <property type="nucleotide sequence ID" value="NZ_JAJEQF010000037.1"/>
</dbReference>
<dbReference type="PANTHER" id="PTHR10434:SF64">
    <property type="entry name" value="1-ACYL-SN-GLYCEROL-3-PHOSPHATE ACYLTRANSFERASE-RELATED"/>
    <property type="match status" value="1"/>
</dbReference>
<evidence type="ECO:0000256" key="4">
    <source>
        <dbReference type="ARBA" id="ARBA00022679"/>
    </source>
</evidence>
<feature type="domain" description="Phospholipid/glycerol acyltransferase" evidence="8">
    <location>
        <begin position="73"/>
        <end position="188"/>
    </location>
</feature>
<evidence type="ECO:0000256" key="5">
    <source>
        <dbReference type="ARBA" id="ARBA00023098"/>
    </source>
</evidence>
<keyword evidence="10" id="KW-1185">Reference proteome</keyword>
<evidence type="ECO:0000256" key="2">
    <source>
        <dbReference type="ARBA" id="ARBA00008655"/>
    </source>
</evidence>
<organism evidence="9 10">
    <name type="scientific">Gallintestinimicrobium propionicum</name>
    <dbReference type="NCBI Taxonomy" id="2981770"/>
    <lineage>
        <taxon>Bacteria</taxon>
        <taxon>Bacillati</taxon>
        <taxon>Bacillota</taxon>
        <taxon>Clostridia</taxon>
        <taxon>Lachnospirales</taxon>
        <taxon>Lachnospiraceae</taxon>
        <taxon>Gallintestinimicrobium</taxon>
    </lineage>
</organism>
<accession>A0AAE3DP29</accession>
<dbReference type="GO" id="GO:0006654">
    <property type="term" value="P:phosphatidic acid biosynthetic process"/>
    <property type="evidence" value="ECO:0007669"/>
    <property type="project" value="TreeGrafter"/>
</dbReference>
<dbReference type="PANTHER" id="PTHR10434">
    <property type="entry name" value="1-ACYL-SN-GLYCEROL-3-PHOSPHATE ACYLTRANSFERASE"/>
    <property type="match status" value="1"/>
</dbReference>
<reference evidence="9 10" key="1">
    <citation type="submission" date="2021-10" db="EMBL/GenBank/DDBJ databases">
        <title>Anaerobic single-cell dispensing facilitates the cultivation of human gut bacteria.</title>
        <authorList>
            <person name="Afrizal A."/>
        </authorList>
    </citation>
    <scope>NUCLEOTIDE SEQUENCE [LARGE SCALE GENOMIC DNA]</scope>
    <source>
        <strain evidence="9 10">CLA-AA-H244</strain>
    </source>
</reference>
<proteinExistence type="inferred from homology"/>
<dbReference type="Pfam" id="PF01553">
    <property type="entry name" value="Acyltransferase"/>
    <property type="match status" value="1"/>
</dbReference>
<comment type="pathway">
    <text evidence="1">Lipid metabolism.</text>
</comment>
<evidence type="ECO:0000256" key="1">
    <source>
        <dbReference type="ARBA" id="ARBA00005189"/>
    </source>
</evidence>
<name>A0AAE3DP29_9FIRM</name>
<dbReference type="InterPro" id="IPR002123">
    <property type="entry name" value="Plipid/glycerol_acylTrfase"/>
</dbReference>
<keyword evidence="7" id="KW-0594">Phospholipid biosynthesis</keyword>
<dbReference type="AlphaFoldDB" id="A0AAE3DP29"/>
<evidence type="ECO:0000313" key="9">
    <source>
        <dbReference type="EMBL" id="MCC2168496.1"/>
    </source>
</evidence>
<keyword evidence="4 7" id="KW-0808">Transferase</keyword>
<dbReference type="CDD" id="cd07989">
    <property type="entry name" value="LPLAT_AGPAT-like"/>
    <property type="match status" value="1"/>
</dbReference>
<comment type="domain">
    <text evidence="7">The HXXXXD motif is essential for acyltransferase activity and may constitute the binding site for the phosphate moiety of the glycerol-3-phosphate.</text>
</comment>
<keyword evidence="5 7" id="KW-0443">Lipid metabolism</keyword>